<dbReference type="Proteomes" id="UP001176961">
    <property type="component" value="Unassembled WGS sequence"/>
</dbReference>
<proteinExistence type="predicted"/>
<gene>
    <name evidence="2" type="ORF">CYNAS_LOCUS15893</name>
</gene>
<name>A0AA36H4G1_CYLNA</name>
<feature type="signal peptide" evidence="1">
    <location>
        <begin position="1"/>
        <end position="24"/>
    </location>
</feature>
<dbReference type="GO" id="GO:0016020">
    <property type="term" value="C:membrane"/>
    <property type="evidence" value="ECO:0007669"/>
    <property type="project" value="InterPro"/>
</dbReference>
<evidence type="ECO:0008006" key="4">
    <source>
        <dbReference type="Google" id="ProtNLM"/>
    </source>
</evidence>
<evidence type="ECO:0000313" key="3">
    <source>
        <dbReference type="Proteomes" id="UP001176961"/>
    </source>
</evidence>
<keyword evidence="1" id="KW-0732">Signal</keyword>
<dbReference type="PANTHER" id="PTHR22900">
    <property type="entry name" value="PROTEIN CBG14245-RELATED"/>
    <property type="match status" value="1"/>
</dbReference>
<organism evidence="2 3">
    <name type="scientific">Cylicocyclus nassatus</name>
    <name type="common">Nematode worm</name>
    <dbReference type="NCBI Taxonomy" id="53992"/>
    <lineage>
        <taxon>Eukaryota</taxon>
        <taxon>Metazoa</taxon>
        <taxon>Ecdysozoa</taxon>
        <taxon>Nematoda</taxon>
        <taxon>Chromadorea</taxon>
        <taxon>Rhabditida</taxon>
        <taxon>Rhabditina</taxon>
        <taxon>Rhabditomorpha</taxon>
        <taxon>Strongyloidea</taxon>
        <taxon>Strongylidae</taxon>
        <taxon>Cylicocyclus</taxon>
    </lineage>
</organism>
<dbReference type="InterPro" id="IPR005331">
    <property type="entry name" value="Sulfotransferase"/>
</dbReference>
<evidence type="ECO:0000313" key="2">
    <source>
        <dbReference type="EMBL" id="CAJ0603910.1"/>
    </source>
</evidence>
<dbReference type="PANTHER" id="PTHR22900:SF5">
    <property type="entry name" value="PROTEIN CBG14245"/>
    <property type="match status" value="1"/>
</dbReference>
<protein>
    <recommendedName>
        <fullName evidence="4">Sulfotransferase</fullName>
    </recommendedName>
</protein>
<dbReference type="GO" id="GO:0047756">
    <property type="term" value="F:chondroitin 4-sulfotransferase activity"/>
    <property type="evidence" value="ECO:0007669"/>
    <property type="project" value="InterPro"/>
</dbReference>
<dbReference type="AlphaFoldDB" id="A0AA36H4G1"/>
<sequence length="334" mass="38501">MGKESNFSLYSLYCLLFILTAARIKEVLNYEFLRNEEELHSALQKYGTRLGGEMAHRANSILRRFCSSNSNCELMAPFKVYYPEYTIAGWPRRISSCIIPKNMSTVISAIFCLLFTGEMGRTDKTVTSFVERSCSPRNGLHRYSQVEKLAHGYPWMNFAMVRDPAERFLSGFMYMCSSAKMVNETCEGCIGDLKCALRRTLEHSQKFASGDLSADSNLLWHLGPQNWHCDLQHNIDKFELIQYSPNDPDKVAADLRYVLTVGGVEPWHIELILSQVSNGTTCHATTHLAEKSVYMKQMEDPEVKELLTKRMHSILQVFFWDYVLFNYPLPKWEF</sequence>
<reference evidence="2" key="1">
    <citation type="submission" date="2023-07" db="EMBL/GenBank/DDBJ databases">
        <authorList>
            <consortium name="CYATHOMIX"/>
        </authorList>
    </citation>
    <scope>NUCLEOTIDE SEQUENCE</scope>
    <source>
        <strain evidence="2">N/A</strain>
    </source>
</reference>
<keyword evidence="3" id="KW-1185">Reference proteome</keyword>
<dbReference type="GO" id="GO:1902884">
    <property type="term" value="P:positive regulation of response to oxidative stress"/>
    <property type="evidence" value="ECO:0007669"/>
    <property type="project" value="InterPro"/>
</dbReference>
<dbReference type="InterPro" id="IPR007669">
    <property type="entry name" value="Chst-1-like"/>
</dbReference>
<dbReference type="GO" id="GO:0050650">
    <property type="term" value="P:chondroitin sulfate proteoglycan biosynthetic process"/>
    <property type="evidence" value="ECO:0007669"/>
    <property type="project" value="InterPro"/>
</dbReference>
<feature type="chain" id="PRO_5041238677" description="Sulfotransferase" evidence="1">
    <location>
        <begin position="25"/>
        <end position="334"/>
    </location>
</feature>
<dbReference type="EMBL" id="CATQJL010000305">
    <property type="protein sequence ID" value="CAJ0603910.1"/>
    <property type="molecule type" value="Genomic_DNA"/>
</dbReference>
<comment type="caution">
    <text evidence="2">The sequence shown here is derived from an EMBL/GenBank/DDBJ whole genome shotgun (WGS) entry which is preliminary data.</text>
</comment>
<dbReference type="Pfam" id="PF03567">
    <property type="entry name" value="Sulfotransfer_2"/>
    <property type="match status" value="1"/>
</dbReference>
<evidence type="ECO:0000256" key="1">
    <source>
        <dbReference type="SAM" id="SignalP"/>
    </source>
</evidence>
<accession>A0AA36H4G1</accession>